<dbReference type="Pfam" id="PF06122">
    <property type="entry name" value="TraH"/>
    <property type="match status" value="1"/>
</dbReference>
<dbReference type="OrthoDB" id="9797479at2"/>
<gene>
    <name evidence="1" type="primary">traH</name>
    <name evidence="1" type="ORF">KU39_1p43</name>
</gene>
<keyword evidence="1" id="KW-0614">Plasmid</keyword>
<dbReference type="RefSeq" id="WP_027242553.1">
    <property type="nucleotide sequence ID" value="NZ_CP012509.1"/>
</dbReference>
<reference evidence="1 2" key="1">
    <citation type="journal article" date="2014" name="Genome Announc.">
        <title>Comparative Genome Analysis of Two Isolates of the Fish Pathogen Piscirickettsia salmonis from Different Hosts Reveals Major Differences in Virulence-Associated Secretion Systems.</title>
        <authorList>
            <person name="Bohle H."/>
            <person name="Henriquez P."/>
            <person name="Grothusen H."/>
            <person name="Navas E."/>
            <person name="Sandoval A."/>
            <person name="Bustamante F."/>
            <person name="Bustos P."/>
            <person name="Mancilla M."/>
        </authorList>
    </citation>
    <scope>NUCLEOTIDE SEQUENCE [LARGE SCALE GENOMIC DNA]</scope>
    <source>
        <strain evidence="2">B1-32597</strain>
    </source>
</reference>
<geneLocation type="plasmid" evidence="1 2">
    <name>pPSB1-1</name>
</geneLocation>
<accession>A0A1L6TI99</accession>
<dbReference type="Proteomes" id="UP000029558">
    <property type="component" value="Plasmid pPSB1-1"/>
</dbReference>
<proteinExistence type="predicted"/>
<evidence type="ECO:0000313" key="1">
    <source>
        <dbReference type="EMBL" id="ALB24384.1"/>
    </source>
</evidence>
<evidence type="ECO:0000313" key="2">
    <source>
        <dbReference type="Proteomes" id="UP000029558"/>
    </source>
</evidence>
<sequence length="460" mass="50485">MLNKIKILFFSLLISCSHLYADTNSDLQTFFGGLGFDGQVNSPATYESQAAGYATFGSIYERNRVRDIQLMHIDVPGYRSGCGGIDLFAGGFSFINSDQIVKFMQSILSAGAGYALNLALEVELPEVAHALQYMQKLAQEVNSGNYNSCEMGEDLVGGMWPQSRASQEQVCQDIGTHSSVFSDWASARQGCSTGSDEDTQLDKAKSDPAYAYRVYKNTNIIWDQVIQKNSFLSSDTELGEMYMSISGTVVFDDSGAITTYTSKAVDDNFIKGLLYGGKLPTYTCKDSGSTCIDVEYDASSFQTVNTQNGLVNQVKTMLNDIYSHLQNDTDLTDEEKGLISMTQSPVFSVLSADAQEGIGVQGVESLSEMVATDLLTQYLEDALDIIQSSLNGTQLDQGNIQDLFKSIQKAHEYVDDLDTKSRAKYQQALSINLDVQKMMSQAISNLSPMLRDALRNQQEA</sequence>
<organism evidence="1 2">
    <name type="scientific">Piscirickettsia salmonis</name>
    <dbReference type="NCBI Taxonomy" id="1238"/>
    <lineage>
        <taxon>Bacteria</taxon>
        <taxon>Pseudomonadati</taxon>
        <taxon>Pseudomonadota</taxon>
        <taxon>Gammaproteobacteria</taxon>
        <taxon>Thiotrichales</taxon>
        <taxon>Piscirickettsiaceae</taxon>
        <taxon>Piscirickettsia</taxon>
    </lineage>
</organism>
<protein>
    <submittedName>
        <fullName evidence="1">Conjugal transfer protein TraH</fullName>
    </submittedName>
</protein>
<dbReference type="EMBL" id="CP012509">
    <property type="protein sequence ID" value="ALB24384.1"/>
    <property type="molecule type" value="Genomic_DNA"/>
</dbReference>
<dbReference type="InterPro" id="IPR010927">
    <property type="entry name" value="T4SS_TraH"/>
</dbReference>
<dbReference type="AlphaFoldDB" id="A0A1L6TI99"/>
<name>A0A1L6TI99_PISSA</name>